<evidence type="ECO:0000313" key="4">
    <source>
        <dbReference type="Proteomes" id="UP000292235"/>
    </source>
</evidence>
<proteinExistence type="predicted"/>
<name>A0A4P6Q4B2_9ACTN</name>
<evidence type="ECO:0000313" key="3">
    <source>
        <dbReference type="EMBL" id="QBI53664.1"/>
    </source>
</evidence>
<feature type="domain" description="SNF2 N-terminal" evidence="2">
    <location>
        <begin position="140"/>
        <end position="192"/>
    </location>
</feature>
<dbReference type="KEGG" id="strr:EKD16_09350"/>
<organism evidence="3 4">
    <name type="scientific">Streptomonospora litoralis</name>
    <dbReference type="NCBI Taxonomy" id="2498135"/>
    <lineage>
        <taxon>Bacteria</taxon>
        <taxon>Bacillati</taxon>
        <taxon>Actinomycetota</taxon>
        <taxon>Actinomycetes</taxon>
        <taxon>Streptosporangiales</taxon>
        <taxon>Nocardiopsidaceae</taxon>
        <taxon>Streptomonospora</taxon>
    </lineage>
</organism>
<dbReference type="InterPro" id="IPR027417">
    <property type="entry name" value="P-loop_NTPase"/>
</dbReference>
<protein>
    <submittedName>
        <fullName evidence="3">RNA polymerase-associated protein RapA</fullName>
        <ecNumber evidence="3">3.6.4.-</ecNumber>
    </submittedName>
</protein>
<dbReference type="EMBL" id="CP036455">
    <property type="protein sequence ID" value="QBI53664.1"/>
    <property type="molecule type" value="Genomic_DNA"/>
</dbReference>
<dbReference type="GO" id="GO:0005524">
    <property type="term" value="F:ATP binding"/>
    <property type="evidence" value="ECO:0007669"/>
    <property type="project" value="InterPro"/>
</dbReference>
<dbReference type="Gene3D" id="3.40.50.10810">
    <property type="entry name" value="Tandem AAA-ATPase domain"/>
    <property type="match status" value="1"/>
</dbReference>
<keyword evidence="4" id="KW-1185">Reference proteome</keyword>
<reference evidence="3 4" key="1">
    <citation type="submission" date="2019-02" db="EMBL/GenBank/DDBJ databases">
        <authorList>
            <person name="Khodamoradi S."/>
            <person name="Hahnke R.L."/>
            <person name="Kaempfer P."/>
            <person name="Schumann P."/>
            <person name="Rohde M."/>
            <person name="Steinert M."/>
            <person name="Luzhetskyy A."/>
            <person name="Wink J."/>
            <person name="Ruckert C."/>
        </authorList>
    </citation>
    <scope>NUCLEOTIDE SEQUENCE [LARGE SCALE GENOMIC DNA]</scope>
    <source>
        <strain evidence="3 4">M2</strain>
    </source>
</reference>
<sequence length="344" mass="37110">MPPLPSMPSTPEAAAETLPQPESLVAVRGQKWVVSSVEPAPLLGGGTVVTLQSVEHGRYGDTLDVIWEIEPGRWILPSGSLPDVSPDHFDPPERLAAFLDSVRWSTITSADVRTLQAPFRSGVAIEDYQLEPVARAVAAPRVNLLLADDVGLGKTVEAGLVAQELLLRHRSQRIMIVCPAGLTVKWQDEMFEKFGLDFTIIDSGRCAQVRRDLGSSANPFKVYPLTIVSLPWLRGAKAQRLLDEVLPAGNDGAAPPTSARSTCSSWTRRITSPPPRPSRSTPWTPSRPSWSAACRRTSRTGCSRPGQPRRPRPGDRAGTAGGDRRGVAGTGADDLLRAPARPHP</sequence>
<feature type="region of interest" description="Disordered" evidence="1">
    <location>
        <begin position="247"/>
        <end position="344"/>
    </location>
</feature>
<evidence type="ECO:0000259" key="2">
    <source>
        <dbReference type="Pfam" id="PF00176"/>
    </source>
</evidence>
<dbReference type="EC" id="3.6.4.-" evidence="3"/>
<dbReference type="AlphaFoldDB" id="A0A4P6Q4B2"/>
<dbReference type="SUPFAM" id="SSF52540">
    <property type="entry name" value="P-loop containing nucleoside triphosphate hydrolases"/>
    <property type="match status" value="1"/>
</dbReference>
<dbReference type="Pfam" id="PF00176">
    <property type="entry name" value="SNF2-rel_dom"/>
    <property type="match status" value="1"/>
</dbReference>
<dbReference type="Proteomes" id="UP000292235">
    <property type="component" value="Chromosome"/>
</dbReference>
<keyword evidence="3" id="KW-0378">Hydrolase</keyword>
<dbReference type="InterPro" id="IPR038718">
    <property type="entry name" value="SNF2-like_sf"/>
</dbReference>
<feature type="compositionally biased region" description="Low complexity" evidence="1">
    <location>
        <begin position="278"/>
        <end position="291"/>
    </location>
</feature>
<gene>
    <name evidence="3" type="primary">rapA1</name>
    <name evidence="3" type="ORF">EKD16_09350</name>
</gene>
<dbReference type="GO" id="GO:0016787">
    <property type="term" value="F:hydrolase activity"/>
    <property type="evidence" value="ECO:0007669"/>
    <property type="project" value="UniProtKB-KW"/>
</dbReference>
<dbReference type="RefSeq" id="WP_242677308.1">
    <property type="nucleotide sequence ID" value="NZ_CP036455.1"/>
</dbReference>
<evidence type="ECO:0000256" key="1">
    <source>
        <dbReference type="SAM" id="MobiDB-lite"/>
    </source>
</evidence>
<accession>A0A4P6Q4B2</accession>
<dbReference type="InterPro" id="IPR000330">
    <property type="entry name" value="SNF2_N"/>
</dbReference>